<feature type="compositionally biased region" description="Pro residues" evidence="1">
    <location>
        <begin position="92"/>
        <end position="107"/>
    </location>
</feature>
<proteinExistence type="predicted"/>
<dbReference type="Proteomes" id="UP000010471">
    <property type="component" value="Chromosome"/>
</dbReference>
<organism evidence="3 4">
    <name type="scientific">Allocoleopsis franciscana PCC 7113</name>
    <dbReference type="NCBI Taxonomy" id="1173027"/>
    <lineage>
        <taxon>Bacteria</taxon>
        <taxon>Bacillati</taxon>
        <taxon>Cyanobacteriota</taxon>
        <taxon>Cyanophyceae</taxon>
        <taxon>Coleofasciculales</taxon>
        <taxon>Coleofasciculaceae</taxon>
        <taxon>Allocoleopsis</taxon>
        <taxon>Allocoleopsis franciscana</taxon>
    </lineage>
</organism>
<keyword evidence="2" id="KW-1133">Transmembrane helix</keyword>
<keyword evidence="2" id="KW-0472">Membrane</keyword>
<feature type="transmembrane region" description="Helical" evidence="2">
    <location>
        <begin position="33"/>
        <end position="55"/>
    </location>
</feature>
<reference evidence="3 4" key="1">
    <citation type="submission" date="2012-06" db="EMBL/GenBank/DDBJ databases">
        <title>Finished chromosome of genome of Microcoleus sp. PCC 7113.</title>
        <authorList>
            <consortium name="US DOE Joint Genome Institute"/>
            <person name="Gugger M."/>
            <person name="Coursin T."/>
            <person name="Rippka R."/>
            <person name="Tandeau De Marsac N."/>
            <person name="Huntemann M."/>
            <person name="Wei C.-L."/>
            <person name="Han J."/>
            <person name="Detter J.C."/>
            <person name="Han C."/>
            <person name="Tapia R."/>
            <person name="Chen A."/>
            <person name="Kyrpides N."/>
            <person name="Mavromatis K."/>
            <person name="Markowitz V."/>
            <person name="Szeto E."/>
            <person name="Ivanova N."/>
            <person name="Pagani I."/>
            <person name="Pati A."/>
            <person name="Goodwin L."/>
            <person name="Nordberg H.P."/>
            <person name="Cantor M.N."/>
            <person name="Hua S.X."/>
            <person name="Woyke T."/>
            <person name="Kerfeld C.A."/>
        </authorList>
    </citation>
    <scope>NUCLEOTIDE SEQUENCE [LARGE SCALE GENOMIC DNA]</scope>
    <source>
        <strain evidence="3 4">PCC 7113</strain>
    </source>
</reference>
<sequence>MHDWATGCDRFITKSGKFPLMTRWFNPFRRSQFLMTAAFWVPLFCFGGSSLIQVAPTYAQQNLPQPRIFDELPPPSSFPSPSSIPTFNVPTSPSPPVPSNPPPNPTPPEREFNFQAPPTPIPSAEPTMNSNLYRVDIDGDSPFVLSQVRQIEPQAFVRRGEGVIQAGVFTNAYNAESRVRVLAERGIRAQVTPITGSLEASFREPMSPFPPGTDAGLENAERLRSNSVPDNVAARGYFVVIPGDRRNLPNLAADIIQLGVSESAVNQREAPRGPHVAVGPFDSRKEADRWSNYFQSLGMDARVYFGD</sequence>
<evidence type="ECO:0000313" key="4">
    <source>
        <dbReference type="Proteomes" id="UP000010471"/>
    </source>
</evidence>
<dbReference type="RefSeq" id="WP_015184637.1">
    <property type="nucleotide sequence ID" value="NC_019738.1"/>
</dbReference>
<evidence type="ECO:0000256" key="1">
    <source>
        <dbReference type="SAM" id="MobiDB-lite"/>
    </source>
</evidence>
<feature type="region of interest" description="Disordered" evidence="1">
    <location>
        <begin position="66"/>
        <end position="112"/>
    </location>
</feature>
<keyword evidence="2" id="KW-0812">Transmembrane</keyword>
<dbReference type="EMBL" id="CP003630">
    <property type="protein sequence ID" value="AFZ20502.1"/>
    <property type="molecule type" value="Genomic_DNA"/>
</dbReference>
<gene>
    <name evidence="3" type="ORF">Mic7113_4834</name>
</gene>
<dbReference type="OrthoDB" id="466791at2"/>
<feature type="compositionally biased region" description="Low complexity" evidence="1">
    <location>
        <begin position="79"/>
        <end position="91"/>
    </location>
</feature>
<protein>
    <recommendedName>
        <fullName evidence="5">SPOR domain-containing protein</fullName>
    </recommendedName>
</protein>
<evidence type="ECO:0000313" key="3">
    <source>
        <dbReference type="EMBL" id="AFZ20502.1"/>
    </source>
</evidence>
<name>K9WLU2_9CYAN</name>
<dbReference type="eggNOG" id="COG3147">
    <property type="taxonomic scope" value="Bacteria"/>
</dbReference>
<dbReference type="AlphaFoldDB" id="K9WLU2"/>
<dbReference type="KEGG" id="mic:Mic7113_4834"/>
<dbReference type="PATRIC" id="fig|1173027.3.peg.5361"/>
<accession>K9WLU2</accession>
<evidence type="ECO:0008006" key="5">
    <source>
        <dbReference type="Google" id="ProtNLM"/>
    </source>
</evidence>
<keyword evidence="4" id="KW-1185">Reference proteome</keyword>
<evidence type="ECO:0000256" key="2">
    <source>
        <dbReference type="SAM" id="Phobius"/>
    </source>
</evidence>
<dbReference type="STRING" id="1173027.Mic7113_4834"/>
<dbReference type="HOGENOM" id="CLU_067789_0_0_3"/>